<protein>
    <submittedName>
        <fullName evidence="2">Uncharacterized protein</fullName>
    </submittedName>
</protein>
<dbReference type="Pfam" id="PF18759">
    <property type="entry name" value="Plavaka"/>
    <property type="match status" value="1"/>
</dbReference>
<feature type="region of interest" description="Disordered" evidence="1">
    <location>
        <begin position="243"/>
        <end position="273"/>
    </location>
</feature>
<dbReference type="InterPro" id="IPR041078">
    <property type="entry name" value="Plavaka"/>
</dbReference>
<organism evidence="2 3">
    <name type="scientific">Rhodofomes roseus</name>
    <dbReference type="NCBI Taxonomy" id="34475"/>
    <lineage>
        <taxon>Eukaryota</taxon>
        <taxon>Fungi</taxon>
        <taxon>Dikarya</taxon>
        <taxon>Basidiomycota</taxon>
        <taxon>Agaricomycotina</taxon>
        <taxon>Agaricomycetes</taxon>
        <taxon>Polyporales</taxon>
        <taxon>Rhodofomes</taxon>
    </lineage>
</organism>
<reference evidence="2 3" key="1">
    <citation type="journal article" date="2021" name="Environ. Microbiol.">
        <title>Gene family expansions and transcriptome signatures uncover fungal adaptations to wood decay.</title>
        <authorList>
            <person name="Hage H."/>
            <person name="Miyauchi S."/>
            <person name="Viragh M."/>
            <person name="Drula E."/>
            <person name="Min B."/>
            <person name="Chaduli D."/>
            <person name="Navarro D."/>
            <person name="Favel A."/>
            <person name="Norest M."/>
            <person name="Lesage-Meessen L."/>
            <person name="Balint B."/>
            <person name="Merenyi Z."/>
            <person name="de Eugenio L."/>
            <person name="Morin E."/>
            <person name="Martinez A.T."/>
            <person name="Baldrian P."/>
            <person name="Stursova M."/>
            <person name="Martinez M.J."/>
            <person name="Novotny C."/>
            <person name="Magnuson J.K."/>
            <person name="Spatafora J.W."/>
            <person name="Maurice S."/>
            <person name="Pangilinan J."/>
            <person name="Andreopoulos W."/>
            <person name="LaButti K."/>
            <person name="Hundley H."/>
            <person name="Na H."/>
            <person name="Kuo A."/>
            <person name="Barry K."/>
            <person name="Lipzen A."/>
            <person name="Henrissat B."/>
            <person name="Riley R."/>
            <person name="Ahrendt S."/>
            <person name="Nagy L.G."/>
            <person name="Grigoriev I.V."/>
            <person name="Martin F."/>
            <person name="Rosso M.N."/>
        </authorList>
    </citation>
    <scope>NUCLEOTIDE SEQUENCE [LARGE SCALE GENOMIC DNA]</scope>
    <source>
        <strain evidence="2 3">CIRM-BRFM 1785</strain>
    </source>
</reference>
<dbReference type="GeneID" id="72001957"/>
<evidence type="ECO:0000256" key="1">
    <source>
        <dbReference type="SAM" id="MobiDB-lite"/>
    </source>
</evidence>
<evidence type="ECO:0000313" key="3">
    <source>
        <dbReference type="Proteomes" id="UP000814176"/>
    </source>
</evidence>
<name>A0ABQ8JYI4_9APHY</name>
<proteinExistence type="predicted"/>
<gene>
    <name evidence="2" type="ORF">C8Q71DRAFT_718405</name>
</gene>
<keyword evidence="3" id="KW-1185">Reference proteome</keyword>
<dbReference type="Proteomes" id="UP000814176">
    <property type="component" value="Unassembled WGS sequence"/>
</dbReference>
<dbReference type="RefSeq" id="XP_047772804.1">
    <property type="nucleotide sequence ID" value="XM_047921225.1"/>
</dbReference>
<feature type="non-terminal residue" evidence="2">
    <location>
        <position position="1"/>
    </location>
</feature>
<evidence type="ECO:0000313" key="2">
    <source>
        <dbReference type="EMBL" id="KAH9829322.1"/>
    </source>
</evidence>
<dbReference type="EMBL" id="JADCUA010000040">
    <property type="protein sequence ID" value="KAH9829322.1"/>
    <property type="molecule type" value="Genomic_DNA"/>
</dbReference>
<accession>A0ABQ8JYI4</accession>
<sequence length="506" mass="57129">PYTNDFLRADIHEILSGDLLHQIIKPFKDHGVDWTIEYLKIAYGEARAAEILDEIDRRIAAMPPFAGLRHFHQGRNFKQWTGDDSRALMKVWLAAIKGLVPRELVRMAHEYLEFAYRIRHPVQTDKKLDECETHLAEYHRHREYLRHTGVPPDGFSIPRQHSHGHTPRHTWNFGALYGLCTSLTESKHIKAVKEPWRRSNRYHALGQMLLTNQRLDKLAAARVDFTARGMLDGTCLSEALTASMSLSPSPPSSPQVAGGPLDNRDDEDDDAGVVEGPPIEAFVVLARQRAKGYPGTLAELSTHIERPQLQDCVAQFLAKQLGKDPDDDAVLAAYSIPNLRISVFPSAIATFYAPADPSGAGGMRREHIRATPSWRSSGARYDCAYVEKDSTQDGFRGLSVVRVHLLFSFKFNGVPYPCALVEWFEPVGDEPDEDTGMWIVEPELDIDAKRPCEVIHLDTIFRAAHLLPVFGEDFIPFGFRAQDSLDAFRAYLVSKFVDYHAHEHVF</sequence>
<comment type="caution">
    <text evidence="2">The sequence shown here is derived from an EMBL/GenBank/DDBJ whole genome shotgun (WGS) entry which is preliminary data.</text>
</comment>